<gene>
    <name evidence="1" type="ORF">ACOLOM_LOCUS7851</name>
</gene>
<dbReference type="Proteomes" id="UP000789525">
    <property type="component" value="Unassembled WGS sequence"/>
</dbReference>
<protein>
    <submittedName>
        <fullName evidence="1">13264_t:CDS:1</fullName>
    </submittedName>
</protein>
<evidence type="ECO:0000313" key="1">
    <source>
        <dbReference type="EMBL" id="CAG8638016.1"/>
    </source>
</evidence>
<feature type="non-terminal residue" evidence="1">
    <location>
        <position position="1"/>
    </location>
</feature>
<proteinExistence type="predicted"/>
<comment type="caution">
    <text evidence="1">The sequence shown here is derived from an EMBL/GenBank/DDBJ whole genome shotgun (WGS) entry which is preliminary data.</text>
</comment>
<name>A0ACA9N8M5_9GLOM</name>
<organism evidence="1 2">
    <name type="scientific">Acaulospora colombiana</name>
    <dbReference type="NCBI Taxonomy" id="27376"/>
    <lineage>
        <taxon>Eukaryota</taxon>
        <taxon>Fungi</taxon>
        <taxon>Fungi incertae sedis</taxon>
        <taxon>Mucoromycota</taxon>
        <taxon>Glomeromycotina</taxon>
        <taxon>Glomeromycetes</taxon>
        <taxon>Diversisporales</taxon>
        <taxon>Acaulosporaceae</taxon>
        <taxon>Acaulospora</taxon>
    </lineage>
</organism>
<dbReference type="EMBL" id="CAJVPT010018938">
    <property type="protein sequence ID" value="CAG8638016.1"/>
    <property type="molecule type" value="Genomic_DNA"/>
</dbReference>
<evidence type="ECO:0000313" key="2">
    <source>
        <dbReference type="Proteomes" id="UP000789525"/>
    </source>
</evidence>
<reference evidence="1" key="1">
    <citation type="submission" date="2021-06" db="EMBL/GenBank/DDBJ databases">
        <authorList>
            <person name="Kallberg Y."/>
            <person name="Tangrot J."/>
            <person name="Rosling A."/>
        </authorList>
    </citation>
    <scope>NUCLEOTIDE SEQUENCE</scope>
    <source>
        <strain evidence="1">CL356</strain>
    </source>
</reference>
<accession>A0ACA9N8M5</accession>
<keyword evidence="2" id="KW-1185">Reference proteome</keyword>
<sequence>LTVLVKENKDPPTGLKQAVLNALMLRVGSEGFTLGSAKMLGTFEEVTDQDLDYMDLQMQSKDTFPTALYVLPEHCTFLLL</sequence>